<dbReference type="GO" id="GO:1990077">
    <property type="term" value="C:primosome complex"/>
    <property type="evidence" value="ECO:0007669"/>
    <property type="project" value="UniProtKB-KW"/>
</dbReference>
<keyword evidence="2 12" id="KW-0639">Primosome</keyword>
<dbReference type="InterPro" id="IPR006171">
    <property type="entry name" value="TOPRIM_dom"/>
</dbReference>
<evidence type="ECO:0000256" key="12">
    <source>
        <dbReference type="HAMAP-Rule" id="MF_00974"/>
    </source>
</evidence>
<dbReference type="EMBL" id="JACATZ010000001">
    <property type="protein sequence ID" value="NWJ44586.1"/>
    <property type="molecule type" value="Genomic_DNA"/>
</dbReference>
<keyword evidence="3 12" id="KW-0808">Transferase</keyword>
<keyword evidence="6 12" id="KW-0479">Metal-binding</keyword>
<dbReference type="FunFam" id="3.40.1360.10:FF:000002">
    <property type="entry name" value="DNA primase"/>
    <property type="match status" value="1"/>
</dbReference>
<evidence type="ECO:0000256" key="15">
    <source>
        <dbReference type="SAM" id="MobiDB-lite"/>
    </source>
</evidence>
<evidence type="ECO:0000256" key="10">
    <source>
        <dbReference type="ARBA" id="ARBA00023125"/>
    </source>
</evidence>
<dbReference type="GO" id="GO:0003899">
    <property type="term" value="F:DNA-directed RNA polymerase activity"/>
    <property type="evidence" value="ECO:0007669"/>
    <property type="project" value="UniProtKB-UniRule"/>
</dbReference>
<dbReference type="Proteomes" id="UP000521676">
    <property type="component" value="Unassembled WGS sequence"/>
</dbReference>
<dbReference type="PROSITE" id="PS50880">
    <property type="entry name" value="TOPRIM"/>
    <property type="match status" value="1"/>
</dbReference>
<protein>
    <recommendedName>
        <fullName evidence="12 13">DNA primase</fullName>
        <ecNumber evidence="12">2.7.7.101</ecNumber>
    </recommendedName>
</protein>
<dbReference type="Pfam" id="PF13662">
    <property type="entry name" value="Toprim_4"/>
    <property type="match status" value="1"/>
</dbReference>
<reference evidence="18" key="2">
    <citation type="journal article" date="2024" name="Nature">
        <title>Anoxygenic phototroph of the Chloroflexota uses a type I reaction centre.</title>
        <authorList>
            <person name="Tsuji J.M."/>
            <person name="Shaw N.A."/>
            <person name="Nagashima S."/>
            <person name="Venkiteswaran J.J."/>
            <person name="Schiff S.L."/>
            <person name="Watanabe T."/>
            <person name="Fukui M."/>
            <person name="Hanada S."/>
            <person name="Tank M."/>
            <person name="Neufeld J.D."/>
        </authorList>
    </citation>
    <scope>NUCLEOTIDE SEQUENCE</scope>
    <source>
        <strain evidence="18">L227-S17</strain>
    </source>
</reference>
<dbReference type="Gene3D" id="3.90.580.10">
    <property type="entry name" value="Zinc finger, CHC2-type domain"/>
    <property type="match status" value="1"/>
</dbReference>
<feature type="domain" description="Toprim" evidence="16">
    <location>
        <begin position="268"/>
        <end position="349"/>
    </location>
</feature>
<dbReference type="NCBIfam" id="TIGR01391">
    <property type="entry name" value="dnaG"/>
    <property type="match status" value="1"/>
</dbReference>
<dbReference type="SUPFAM" id="SSF56731">
    <property type="entry name" value="DNA primase core"/>
    <property type="match status" value="1"/>
</dbReference>
<evidence type="ECO:0000256" key="11">
    <source>
        <dbReference type="ARBA" id="ARBA00023163"/>
    </source>
</evidence>
<evidence type="ECO:0000256" key="7">
    <source>
        <dbReference type="ARBA" id="ARBA00022771"/>
    </source>
</evidence>
<evidence type="ECO:0000313" key="18">
    <source>
        <dbReference type="EMBL" id="WJW66475.1"/>
    </source>
</evidence>
<proteinExistence type="inferred from homology"/>
<dbReference type="GO" id="GO:0008270">
    <property type="term" value="F:zinc ion binding"/>
    <property type="evidence" value="ECO:0007669"/>
    <property type="project" value="UniProtKB-UniRule"/>
</dbReference>
<dbReference type="FunFam" id="3.90.580.10:FF:000001">
    <property type="entry name" value="DNA primase"/>
    <property type="match status" value="1"/>
</dbReference>
<sequence>MNGFVPNYIEEIKRRLSVVDHISARVPLKKSGKNYKGLCPFHGEKSGSFFVFPQTESYYCFGCHESGDVFTFTMKTEGLEFNEALEMLAKRAGVDLPEREPQIAPDPEIQSQQQLKERLKEINAAAAIYFSHLLLKSNEGQAARDYLAKREVTPKAVELFGLGYALDSWDNLFKHLTAKGRFSPQELVQAGLVGERENGDGYYDRFRGRLIFPIKDRQGQIIAFGGRVLEGAPSDAPKYLNSPQTFLFDKSATLYGFDLARDSIRHSDCAVVVEGYMDVIAAHEAGFSNVVAPLGTALTEKHVVSLKKLTKRIVLALDADYAGQKATLQGIEVLKRGFDSYSVAVPNPKGLIQFEQQLDADIRVAILPTGKDPDEVVRESPDRWKEMIARAVPVVDYTFTSVAASMDLNNARGKSEAVEILIPVILEVRDRIEREHYIQKLARITNTGADLLYAELKRVSRAQYSKPSAEKSRNDNTVSGVDIDTSEETPPRVIQIGARRQLDYEDKLLAFVWRYSKALDNTGQEDKQVSSDDFRKGENRFLYESLIEAKQHGVSLTEVEESFTPEMASYFAQLMEDVNAQPELDPYGEVSLAFQFQLRRLRNSRAMDFVPTLVEMQRNCEELANTGENADGANENMLENEDEIFRQADQLRVEIFNNQPSLSVIFKDSRDR</sequence>
<dbReference type="HAMAP" id="MF_00974">
    <property type="entry name" value="DNA_primase_DnaG"/>
    <property type="match status" value="1"/>
</dbReference>
<gene>
    <name evidence="12 18" type="primary">dnaG</name>
    <name evidence="17" type="ORF">HXX08_01790</name>
    <name evidence="18" type="ORF">OZ401_002278</name>
</gene>
<evidence type="ECO:0000256" key="2">
    <source>
        <dbReference type="ARBA" id="ARBA00022515"/>
    </source>
</evidence>
<keyword evidence="7 12" id="KW-0863">Zinc-finger</keyword>
<dbReference type="InterPro" id="IPR030846">
    <property type="entry name" value="DnaG_bac"/>
</dbReference>
<evidence type="ECO:0000313" key="20">
    <source>
        <dbReference type="Proteomes" id="UP001431572"/>
    </source>
</evidence>
<evidence type="ECO:0000256" key="3">
    <source>
        <dbReference type="ARBA" id="ARBA00022679"/>
    </source>
</evidence>
<comment type="cofactor">
    <cofactor evidence="12 13 14">
        <name>Zn(2+)</name>
        <dbReference type="ChEBI" id="CHEBI:29105"/>
    </cofactor>
    <text evidence="12 13 14">Binds 1 zinc ion per monomer.</text>
</comment>
<dbReference type="EC" id="2.7.7.101" evidence="12"/>
<name>A0A8T7M1I2_9CHLR</name>
<evidence type="ECO:0000313" key="19">
    <source>
        <dbReference type="Proteomes" id="UP000521676"/>
    </source>
</evidence>
<evidence type="ECO:0000259" key="16">
    <source>
        <dbReference type="PROSITE" id="PS50880"/>
    </source>
</evidence>
<evidence type="ECO:0000256" key="6">
    <source>
        <dbReference type="ARBA" id="ARBA00022723"/>
    </source>
</evidence>
<organism evidence="17 19">
    <name type="scientific">Candidatus Chlorohelix allophototropha</name>
    <dbReference type="NCBI Taxonomy" id="3003348"/>
    <lineage>
        <taxon>Bacteria</taxon>
        <taxon>Bacillati</taxon>
        <taxon>Chloroflexota</taxon>
        <taxon>Chloroflexia</taxon>
        <taxon>Candidatus Chloroheliales</taxon>
        <taxon>Candidatus Chloroheliaceae</taxon>
        <taxon>Candidatus Chlorohelix</taxon>
    </lineage>
</organism>
<dbReference type="Pfam" id="PF08275">
    <property type="entry name" value="DNAG_N"/>
    <property type="match status" value="1"/>
</dbReference>
<reference evidence="17 19" key="1">
    <citation type="submission" date="2020-06" db="EMBL/GenBank/DDBJ databases">
        <title>Anoxygenic phototrophic Chloroflexota member uses a Type I reaction center.</title>
        <authorList>
            <person name="Tsuji J.M."/>
            <person name="Shaw N.A."/>
            <person name="Nagashima S."/>
            <person name="Venkiteswaran J."/>
            <person name="Schiff S.L."/>
            <person name="Hanada S."/>
            <person name="Tank M."/>
            <person name="Neufeld J.D."/>
        </authorList>
    </citation>
    <scope>NUCLEOTIDE SEQUENCE [LARGE SCALE GENOMIC DNA]</scope>
    <source>
        <strain evidence="17">L227-S17</strain>
    </source>
</reference>
<evidence type="ECO:0000256" key="5">
    <source>
        <dbReference type="ARBA" id="ARBA00022705"/>
    </source>
</evidence>
<dbReference type="PANTHER" id="PTHR30313:SF2">
    <property type="entry name" value="DNA PRIMASE"/>
    <property type="match status" value="1"/>
</dbReference>
<dbReference type="Proteomes" id="UP001431572">
    <property type="component" value="Chromosome 1"/>
</dbReference>
<keyword evidence="20" id="KW-1185">Reference proteome</keyword>
<keyword evidence="8 12" id="KW-0862">Zinc</keyword>
<dbReference type="CDD" id="cd03364">
    <property type="entry name" value="TOPRIM_DnaG_primases"/>
    <property type="match status" value="1"/>
</dbReference>
<comment type="subunit">
    <text evidence="12">Monomer. Interacts with DnaB.</text>
</comment>
<dbReference type="InterPro" id="IPR002694">
    <property type="entry name" value="Znf_CHC2"/>
</dbReference>
<comment type="domain">
    <text evidence="12">Contains an N-terminal zinc-binding domain, a central core domain that contains the primase activity, and a C-terminal DnaB-binding domain.</text>
</comment>
<dbReference type="Gene3D" id="3.40.1360.10">
    <property type="match status" value="1"/>
</dbReference>
<dbReference type="InterPro" id="IPR013264">
    <property type="entry name" value="DNAG_N"/>
</dbReference>
<dbReference type="InterPro" id="IPR034151">
    <property type="entry name" value="TOPRIM_DnaG_bac"/>
</dbReference>
<dbReference type="SMART" id="SM00400">
    <property type="entry name" value="ZnF_CHCC"/>
    <property type="match status" value="1"/>
</dbReference>
<dbReference type="GO" id="GO:0005737">
    <property type="term" value="C:cytoplasm"/>
    <property type="evidence" value="ECO:0007669"/>
    <property type="project" value="TreeGrafter"/>
</dbReference>
<dbReference type="PIRSF" id="PIRSF002811">
    <property type="entry name" value="DnaG"/>
    <property type="match status" value="1"/>
</dbReference>
<evidence type="ECO:0000256" key="8">
    <source>
        <dbReference type="ARBA" id="ARBA00022833"/>
    </source>
</evidence>
<evidence type="ECO:0000256" key="9">
    <source>
        <dbReference type="ARBA" id="ARBA00022842"/>
    </source>
</evidence>
<dbReference type="GO" id="GO:0006269">
    <property type="term" value="P:DNA replication, synthesis of primer"/>
    <property type="evidence" value="ECO:0007669"/>
    <property type="project" value="UniProtKB-UniRule"/>
</dbReference>
<dbReference type="GO" id="GO:0003677">
    <property type="term" value="F:DNA binding"/>
    <property type="evidence" value="ECO:0007669"/>
    <property type="project" value="UniProtKB-KW"/>
</dbReference>
<keyword evidence="5 12" id="KW-0235">DNA replication</keyword>
<dbReference type="GO" id="GO:0000428">
    <property type="term" value="C:DNA-directed RNA polymerase complex"/>
    <property type="evidence" value="ECO:0007669"/>
    <property type="project" value="UniProtKB-KW"/>
</dbReference>
<evidence type="ECO:0000256" key="13">
    <source>
        <dbReference type="PIRNR" id="PIRNR002811"/>
    </source>
</evidence>
<feature type="zinc finger region" description="CHC2-type" evidence="12 14">
    <location>
        <begin position="39"/>
        <end position="63"/>
    </location>
</feature>
<dbReference type="PANTHER" id="PTHR30313">
    <property type="entry name" value="DNA PRIMASE"/>
    <property type="match status" value="1"/>
</dbReference>
<comment type="function">
    <text evidence="12 13">RNA polymerase that catalyzes the synthesis of short RNA molecules used as primers for DNA polymerase during DNA replication.</text>
</comment>
<dbReference type="InterPro" id="IPR050219">
    <property type="entry name" value="DnaG_primase"/>
</dbReference>
<comment type="catalytic activity">
    <reaction evidence="12">
        <text>ssDNA + n NTP = ssDNA/pppN(pN)n-1 hybrid + (n-1) diphosphate.</text>
        <dbReference type="EC" id="2.7.7.101"/>
    </reaction>
</comment>
<dbReference type="EMBL" id="CP128399">
    <property type="protein sequence ID" value="WJW66475.1"/>
    <property type="molecule type" value="Genomic_DNA"/>
</dbReference>
<dbReference type="InterPro" id="IPR019475">
    <property type="entry name" value="DNA_primase_DnaB-bd"/>
</dbReference>
<feature type="region of interest" description="Disordered" evidence="15">
    <location>
        <begin position="464"/>
        <end position="485"/>
    </location>
</feature>
<keyword evidence="10 12" id="KW-0238">DNA-binding</keyword>
<dbReference type="InterPro" id="IPR036977">
    <property type="entry name" value="DNA_primase_Znf_CHC2"/>
</dbReference>
<keyword evidence="4 12" id="KW-0548">Nucleotidyltransferase</keyword>
<evidence type="ECO:0000313" key="17">
    <source>
        <dbReference type="EMBL" id="NWJ44586.1"/>
    </source>
</evidence>
<dbReference type="InterPro" id="IPR037068">
    <property type="entry name" value="DNA_primase_core_N_sf"/>
</dbReference>
<keyword evidence="11 12" id="KW-0804">Transcription</keyword>
<dbReference type="SMART" id="SM00493">
    <property type="entry name" value="TOPRIM"/>
    <property type="match status" value="1"/>
</dbReference>
<evidence type="ECO:0000256" key="1">
    <source>
        <dbReference type="ARBA" id="ARBA00022478"/>
    </source>
</evidence>
<keyword evidence="1 12" id="KW-0240">DNA-directed RNA polymerase</keyword>
<comment type="similarity">
    <text evidence="12 13">Belongs to the DnaG primase family.</text>
</comment>
<dbReference type="AlphaFoldDB" id="A0A8T7M1I2"/>
<evidence type="ECO:0000256" key="4">
    <source>
        <dbReference type="ARBA" id="ARBA00022695"/>
    </source>
</evidence>
<dbReference type="SUPFAM" id="SSF57783">
    <property type="entry name" value="Zinc beta-ribbon"/>
    <property type="match status" value="1"/>
</dbReference>
<dbReference type="RefSeq" id="WP_341468362.1">
    <property type="nucleotide sequence ID" value="NZ_CP128399.1"/>
</dbReference>
<dbReference type="Pfam" id="PF10410">
    <property type="entry name" value="DnaB_bind"/>
    <property type="match status" value="1"/>
</dbReference>
<keyword evidence="9" id="KW-0460">Magnesium</keyword>
<evidence type="ECO:0000256" key="14">
    <source>
        <dbReference type="PIRSR" id="PIRSR002811-1"/>
    </source>
</evidence>
<dbReference type="Gene3D" id="3.90.980.10">
    <property type="entry name" value="DNA primase, catalytic core, N-terminal domain"/>
    <property type="match status" value="1"/>
</dbReference>
<dbReference type="Pfam" id="PF01807">
    <property type="entry name" value="Zn_ribbon_DnaG"/>
    <property type="match status" value="1"/>
</dbReference>
<accession>A0A8T7M1I2</accession>
<dbReference type="InterPro" id="IPR006295">
    <property type="entry name" value="DNA_primase_DnaG"/>
</dbReference>